<dbReference type="Pfam" id="PF12234">
    <property type="entry name" value="Rav1p_C"/>
    <property type="match status" value="1"/>
</dbReference>
<name>A0A1G4JLG9_9SACH</name>
<dbReference type="GO" id="GO:0043291">
    <property type="term" value="C:RAVE complex"/>
    <property type="evidence" value="ECO:0007669"/>
    <property type="project" value="TreeGrafter"/>
</dbReference>
<protein>
    <submittedName>
        <fullName evidence="3">LAME_0E12178g1_1</fullName>
    </submittedName>
</protein>
<reference evidence="4" key="1">
    <citation type="submission" date="2016-03" db="EMBL/GenBank/DDBJ databases">
        <authorList>
            <person name="Devillers Hugo."/>
        </authorList>
    </citation>
    <scope>NUCLEOTIDE SEQUENCE [LARGE SCALE GENOMIC DNA]</scope>
</reference>
<dbReference type="EMBL" id="LT598481">
    <property type="protein sequence ID" value="SCU91355.1"/>
    <property type="molecule type" value="Genomic_DNA"/>
</dbReference>
<evidence type="ECO:0000313" key="4">
    <source>
        <dbReference type="Proteomes" id="UP000191144"/>
    </source>
</evidence>
<gene>
    <name evidence="3" type="ORF">LAME_0E12178G</name>
</gene>
<dbReference type="SUPFAM" id="SSF101908">
    <property type="entry name" value="Putative isomerase YbhE"/>
    <property type="match status" value="1"/>
</dbReference>
<dbReference type="GO" id="GO:0007035">
    <property type="term" value="P:vacuolar acidification"/>
    <property type="evidence" value="ECO:0007669"/>
    <property type="project" value="TreeGrafter"/>
</dbReference>
<feature type="compositionally biased region" description="Polar residues" evidence="1">
    <location>
        <begin position="1265"/>
        <end position="1304"/>
    </location>
</feature>
<keyword evidence="4" id="KW-1185">Reference proteome</keyword>
<dbReference type="Proteomes" id="UP000191144">
    <property type="component" value="Chromosome E"/>
</dbReference>
<dbReference type="InterPro" id="IPR036322">
    <property type="entry name" value="WD40_repeat_dom_sf"/>
</dbReference>
<dbReference type="InterPro" id="IPR015943">
    <property type="entry name" value="WD40/YVTN_repeat-like_dom_sf"/>
</dbReference>
<feature type="compositionally biased region" description="Low complexity" evidence="1">
    <location>
        <begin position="1240"/>
        <end position="1253"/>
    </location>
</feature>
<evidence type="ECO:0000259" key="2">
    <source>
        <dbReference type="Pfam" id="PF12234"/>
    </source>
</evidence>
<dbReference type="PANTHER" id="PTHR13950">
    <property type="entry name" value="RABCONNECTIN-RELATED"/>
    <property type="match status" value="1"/>
</dbReference>
<proteinExistence type="predicted"/>
<accession>A0A1G4JLG9</accession>
<dbReference type="InterPro" id="IPR022033">
    <property type="entry name" value="Rav1p_C"/>
</dbReference>
<dbReference type="Gene3D" id="2.130.10.10">
    <property type="entry name" value="YVTN repeat-like/Quinoprotein amine dehydrogenase"/>
    <property type="match status" value="2"/>
</dbReference>
<feature type="region of interest" description="Disordered" evidence="1">
    <location>
        <begin position="1236"/>
        <end position="1324"/>
    </location>
</feature>
<dbReference type="OrthoDB" id="342131at2759"/>
<sequence>MALNFLPGQPNSTQQTVCQGLWQDRTLLAYCSGNNLIIVSNDFSRLQTICFDFDCVAVDINSYNGHIAVASGSKVHVFKPLHQVMKTPRWVSCIDIFHDDSPVNSISWGLNGEIAVGSDYLSFWRVQDEFGEFKSSLLWTKKQFRPVYRCAISEDSQVIASMYKYSRTVKMWKRISLGNDRVLFDLTFISHPGYVTYFRWKRSDNRCERERNSHVFYTLCTDLKLRIWTYYENNSQKTIQQWGHLNLDPTKDQRFCLLLDSWLVQKLLQGSKIKNSEYYSEMHPDFAVLANCSGELEFYALENLSHDPPKLMDHKLVATATIEQKSFVFSSEFLCFAEPQVADEDSSQFSLVVHDMRGVLRHSIINLESVLSGEQREIGTLLHKFTGHKKSIQKLVRSSDGQAMITLSRFSENTVWVPQTLPSGVYLRKKNIILSETPLIDAVVLERGSLILTLSKDFKLNAWTCSNDQGSKLSTLEADFALGSSRGAPLLMINTPEKKHHHDRHYVALIYSSGEVLSFCISLPDGIIPIATNNLDIGEQKKIYLISSIDPVNYGFHSDRSLVALIDEDGLIRTFKCAVQEKKVTWRLSYKVETNLHNSTLISGSSIDKICVVAKSEKRLTIWDLRRAFLEYETEFSDPVCDIDWTSTRFSQSIFSVGFADHVLLFTQQRYDYTTKIPSYSPVEEIAIREYTTHDIGDSIWLTDGTFVIASGNQLFLKDKSLDIGDKFTNQSIGSRKILLRDIMHLSSVLNGPLPVYHPQLLIQALYSDKLLLVKEVLLRLFLALRRLEFHSADATKLGATLGLTFRKFIHPSNETYVTDNYPEPYNEFNGLVSSDLKDKLTKHVLPFITRHQQVTLIAVIEAIDEIDKNKAALDLPGTLFILGLKLFELHRKTQLSVHVRDIQWALHSSSKKALFSSVLPSIDSWERARQYKISLWVNREDLIASFEKIAKHEFSNGIERDPRKSGLFYLSLRKKQILISLWRVSTGNPEQQKMLKFLNNDFREERWRKAALKNAFVLLSKHRYLDSACFFLLSDSLRDAAIVVLKQMDDIALAIGICRLYEGDHGPVLKRLLVDTVLPRAIKSNDRWMTSFIYQALEKPSLVLKALVMSPIDLEDNKEIVSQEDLSTRSYLVEDPALLMLYAQIRRRNEFYFAASMEVQENLEYKTVQRVSAIYSRMGCDYLALSLLMNWCFHHQAREEREKSNYVHTPVEKFKVSDTRTKKLRSIFDKFDELSQTPSDYSSRNSAYSASSTKPKNLLDNIDGNDQNQSPGISQQGTDESATSSMNSSEPALVGNNLTSATTPLLDKNETNNYDGKVKSTHLQQPRNLLDDFF</sequence>
<organism evidence="3 4">
    <name type="scientific">Lachancea meyersii CBS 8951</name>
    <dbReference type="NCBI Taxonomy" id="1266667"/>
    <lineage>
        <taxon>Eukaryota</taxon>
        <taxon>Fungi</taxon>
        <taxon>Dikarya</taxon>
        <taxon>Ascomycota</taxon>
        <taxon>Saccharomycotina</taxon>
        <taxon>Saccharomycetes</taxon>
        <taxon>Saccharomycetales</taxon>
        <taxon>Saccharomycetaceae</taxon>
        <taxon>Lachancea</taxon>
    </lineage>
</organism>
<feature type="domain" description="RAVE complex protein Rav1 C-terminal" evidence="2">
    <location>
        <begin position="570"/>
        <end position="1188"/>
    </location>
</feature>
<dbReference type="PANTHER" id="PTHR13950:SF9">
    <property type="entry name" value="RABCONNECTIN-3A"/>
    <property type="match status" value="1"/>
</dbReference>
<evidence type="ECO:0000256" key="1">
    <source>
        <dbReference type="SAM" id="MobiDB-lite"/>
    </source>
</evidence>
<dbReference type="SUPFAM" id="SSF50978">
    <property type="entry name" value="WD40 repeat-like"/>
    <property type="match status" value="1"/>
</dbReference>
<dbReference type="InterPro" id="IPR052208">
    <property type="entry name" value="DmX-like/RAVE_component"/>
</dbReference>
<evidence type="ECO:0000313" key="3">
    <source>
        <dbReference type="EMBL" id="SCU91355.1"/>
    </source>
</evidence>